<dbReference type="Proteomes" id="UP000471521">
    <property type="component" value="Unassembled WGS sequence"/>
</dbReference>
<accession>A0A6B0SRF1</accession>
<evidence type="ECO:0000313" key="1">
    <source>
        <dbReference type="EMBL" id="MXR22121.1"/>
    </source>
</evidence>
<gene>
    <name evidence="1" type="ORF">GRX66_16555</name>
</gene>
<keyword evidence="2" id="KW-1185">Reference proteome</keyword>
<protein>
    <submittedName>
        <fullName evidence="1">Uncharacterized protein</fullName>
    </submittedName>
</protein>
<organism evidence="1 2">
    <name type="scientific">Halobacterium bonnevillei</name>
    <dbReference type="NCBI Taxonomy" id="2692200"/>
    <lineage>
        <taxon>Archaea</taxon>
        <taxon>Methanobacteriati</taxon>
        <taxon>Methanobacteriota</taxon>
        <taxon>Stenosarchaea group</taxon>
        <taxon>Halobacteria</taxon>
        <taxon>Halobacteriales</taxon>
        <taxon>Halobacteriaceae</taxon>
        <taxon>Halobacterium</taxon>
    </lineage>
</organism>
<evidence type="ECO:0000313" key="2">
    <source>
        <dbReference type="Proteomes" id="UP000471521"/>
    </source>
</evidence>
<proteinExistence type="predicted"/>
<reference evidence="1 2" key="1">
    <citation type="submission" date="2019-12" db="EMBL/GenBank/DDBJ databases">
        <title>Isolation and characterization of three novel carbon monoxide-oxidizing members of Halobacteria from salione crusts and soils.</title>
        <authorList>
            <person name="Myers M.R."/>
            <person name="King G.M."/>
        </authorList>
    </citation>
    <scope>NUCLEOTIDE SEQUENCE [LARGE SCALE GENOMIC DNA]</scope>
    <source>
        <strain evidence="1 2">PCN9</strain>
    </source>
</reference>
<dbReference type="EMBL" id="WUUU01000204">
    <property type="protein sequence ID" value="MXR22121.1"/>
    <property type="molecule type" value="Genomic_DNA"/>
</dbReference>
<dbReference type="AlphaFoldDB" id="A0A6B0SRF1"/>
<name>A0A6B0SRF1_9EURY</name>
<comment type="caution">
    <text evidence="1">The sequence shown here is derived from an EMBL/GenBank/DDBJ whole genome shotgun (WGS) entry which is preliminary data.</text>
</comment>
<dbReference type="RefSeq" id="WP_159527507.1">
    <property type="nucleotide sequence ID" value="NZ_WUUU01000204.1"/>
</dbReference>
<sequence>MSTVRYRLVSELARPGEQFDVPEDVDPVVEPCERQGYVRVTYLKPVTAVPIEDDADPAYLR</sequence>